<keyword evidence="3" id="KW-1185">Reference proteome</keyword>
<comment type="caution">
    <text evidence="2">The sequence shown here is derived from an EMBL/GenBank/DDBJ whole genome shotgun (WGS) entry which is preliminary data.</text>
</comment>
<evidence type="ECO:0000256" key="1">
    <source>
        <dbReference type="SAM" id="MobiDB-lite"/>
    </source>
</evidence>
<feature type="region of interest" description="Disordered" evidence="1">
    <location>
        <begin position="117"/>
        <end position="166"/>
    </location>
</feature>
<dbReference type="EMBL" id="RBKT01000001">
    <property type="protein sequence ID" value="RKR93213.1"/>
    <property type="molecule type" value="Genomic_DNA"/>
</dbReference>
<feature type="compositionally biased region" description="Basic and acidic residues" evidence="1">
    <location>
        <begin position="149"/>
        <end position="163"/>
    </location>
</feature>
<protein>
    <submittedName>
        <fullName evidence="2">Uncharacterized protein</fullName>
    </submittedName>
</protein>
<accession>A0A495JW04</accession>
<proteinExistence type="predicted"/>
<dbReference type="Proteomes" id="UP000277671">
    <property type="component" value="Unassembled WGS sequence"/>
</dbReference>
<feature type="compositionally biased region" description="Low complexity" evidence="1">
    <location>
        <begin position="135"/>
        <end position="145"/>
    </location>
</feature>
<gene>
    <name evidence="2" type="ORF">BDK92_7734</name>
</gene>
<evidence type="ECO:0000313" key="2">
    <source>
        <dbReference type="EMBL" id="RKR93213.1"/>
    </source>
</evidence>
<name>A0A495JW04_9ACTN</name>
<evidence type="ECO:0000313" key="3">
    <source>
        <dbReference type="Proteomes" id="UP000277671"/>
    </source>
</evidence>
<dbReference type="AlphaFoldDB" id="A0A495JW04"/>
<sequence length="309" mass="33169">MKTRFTRWLPAITQTDFRQYAQTKIEQADLGRRLEQAKALQTDLRGLTQHQIRRLDLGRLVEGNRRKAVLTVAGVAAVGGLAAGPALASGDSTSPNVNPAAAAQLRQAVVADKTDVKPLVGQPTPDAGRATTDSAGQARAAAPKAGDSPMRKVAEKPAEKPSLDELIPYGTQGQQVSTPLSDDQWDNARAIVQTAKREGVGERGAVIGVATSLQESKLENLGHLGSFNDHDSLGLFQQRPSSGWGTPSQVTDPDYAASAFFNGLKRVNGWQNMPLTQAAQTVQVSAFPFAYAQWENQAAHIVQDLWSNR</sequence>
<organism evidence="2 3">
    <name type="scientific">Micromonospora pisi</name>
    <dbReference type="NCBI Taxonomy" id="589240"/>
    <lineage>
        <taxon>Bacteria</taxon>
        <taxon>Bacillati</taxon>
        <taxon>Actinomycetota</taxon>
        <taxon>Actinomycetes</taxon>
        <taxon>Micromonosporales</taxon>
        <taxon>Micromonosporaceae</taxon>
        <taxon>Micromonospora</taxon>
    </lineage>
</organism>
<reference evidence="2 3" key="1">
    <citation type="submission" date="2018-10" db="EMBL/GenBank/DDBJ databases">
        <title>Sequencing the genomes of 1000 actinobacteria strains.</title>
        <authorList>
            <person name="Klenk H.-P."/>
        </authorList>
    </citation>
    <scope>NUCLEOTIDE SEQUENCE [LARGE SCALE GENOMIC DNA]</scope>
    <source>
        <strain evidence="2 3">DSM 45175</strain>
    </source>
</reference>
<dbReference type="RefSeq" id="WP_246017461.1">
    <property type="nucleotide sequence ID" value="NZ_RBKT01000001.1"/>
</dbReference>